<dbReference type="Pfam" id="PF03471">
    <property type="entry name" value="CorC_HlyC"/>
    <property type="match status" value="1"/>
</dbReference>
<gene>
    <name evidence="8" type="primary">corC</name>
    <name evidence="8" type="ORF">NCTC13093_01144</name>
</gene>
<keyword evidence="2" id="KW-0677">Repeat</keyword>
<organism evidence="8 9">
    <name type="scientific">Anaerobiospirillum thomasii</name>
    <dbReference type="NCBI Taxonomy" id="179995"/>
    <lineage>
        <taxon>Bacteria</taxon>
        <taxon>Pseudomonadati</taxon>
        <taxon>Pseudomonadota</taxon>
        <taxon>Gammaproteobacteria</taxon>
        <taxon>Aeromonadales</taxon>
        <taxon>Succinivibrionaceae</taxon>
        <taxon>Anaerobiospirillum</taxon>
    </lineage>
</organism>
<name>A0A2X0V5I6_9GAMM</name>
<dbReference type="InterPro" id="IPR005170">
    <property type="entry name" value="Transptr-assoc_dom"/>
</dbReference>
<dbReference type="RefSeq" id="WP_113743907.1">
    <property type="nucleotide sequence ID" value="NZ_UAPV01000001.1"/>
</dbReference>
<reference evidence="8 9" key="1">
    <citation type="submission" date="2018-06" db="EMBL/GenBank/DDBJ databases">
        <authorList>
            <consortium name="Pathogen Informatics"/>
            <person name="Doyle S."/>
        </authorList>
    </citation>
    <scope>NUCLEOTIDE SEQUENCE [LARGE SCALE GENOMIC DNA]</scope>
    <source>
        <strain evidence="8 9">NCTC13093</strain>
    </source>
</reference>
<proteinExistence type="inferred from homology"/>
<dbReference type="InterPro" id="IPR000644">
    <property type="entry name" value="CBS_dom"/>
</dbReference>
<dbReference type="SMART" id="SM01091">
    <property type="entry name" value="CorC_HlyC"/>
    <property type="match status" value="1"/>
</dbReference>
<dbReference type="SUPFAM" id="SSF56176">
    <property type="entry name" value="FAD-binding/transporter-associated domain-like"/>
    <property type="match status" value="1"/>
</dbReference>
<dbReference type="InterPro" id="IPR036318">
    <property type="entry name" value="FAD-bd_PCMH-like_sf"/>
</dbReference>
<dbReference type="Proteomes" id="UP000250086">
    <property type="component" value="Unassembled WGS sequence"/>
</dbReference>
<evidence type="ECO:0000259" key="7">
    <source>
        <dbReference type="PROSITE" id="PS51371"/>
    </source>
</evidence>
<dbReference type="GO" id="GO:0050660">
    <property type="term" value="F:flavin adenine dinucleotide binding"/>
    <property type="evidence" value="ECO:0007669"/>
    <property type="project" value="InterPro"/>
</dbReference>
<accession>A0A2X0V5I6</accession>
<keyword evidence="9" id="KW-1185">Reference proteome</keyword>
<dbReference type="Gene3D" id="3.10.580.10">
    <property type="entry name" value="CBS-domain"/>
    <property type="match status" value="1"/>
</dbReference>
<dbReference type="InterPro" id="IPR044751">
    <property type="entry name" value="Ion_transp-like_CBS"/>
</dbReference>
<evidence type="ECO:0000313" key="8">
    <source>
        <dbReference type="EMBL" id="SPT69764.1"/>
    </source>
</evidence>
<dbReference type="Pfam" id="PF00571">
    <property type="entry name" value="CBS"/>
    <property type="match status" value="2"/>
</dbReference>
<evidence type="ECO:0000313" key="9">
    <source>
        <dbReference type="Proteomes" id="UP000250086"/>
    </source>
</evidence>
<dbReference type="CDD" id="cd04590">
    <property type="entry name" value="CBS_pair_CorC_HlyC_assoc"/>
    <property type="match status" value="1"/>
</dbReference>
<sequence length="285" mass="31984">MDGGESSKQKENFIFRILRGLRPKNKLELEEVIKQAQEHDVIDENTEDMLKGVFDISRLRVGDIMVPRPSMITIDKESTLENAVAIIAKYGHSRYPVTCEDKDHIAGILMAKDLLPYALSGQNHKDLSSLLRPPVIVPESKRVDSMLKDFQSKRNHLAVVVDEFGSVCGLVTIEDVLELIVGDIGDEYDTVEPEQHNIRKTAENCYVVRGATLIEEFEGYFKCSMPEADVDTIAGLVIHAFGHLPKNDEVVTINQFTFKVLSSSKTRVNSIQVSINEDQDKVNVE</sequence>
<dbReference type="SMART" id="SM00116">
    <property type="entry name" value="CBS"/>
    <property type="match status" value="2"/>
</dbReference>
<dbReference type="FunFam" id="3.10.580.10:FF:000002">
    <property type="entry name" value="Magnesium/cobalt efflux protein CorC"/>
    <property type="match status" value="1"/>
</dbReference>
<dbReference type="Gene3D" id="3.30.465.10">
    <property type="match status" value="1"/>
</dbReference>
<dbReference type="PANTHER" id="PTHR22777">
    <property type="entry name" value="HEMOLYSIN-RELATED"/>
    <property type="match status" value="1"/>
</dbReference>
<comment type="function">
    <text evidence="4">Plays a role in the transport of magnesium and cobalt ions.</text>
</comment>
<dbReference type="EMBL" id="UAPV01000001">
    <property type="protein sequence ID" value="SPT69764.1"/>
    <property type="molecule type" value="Genomic_DNA"/>
</dbReference>
<keyword evidence="3 6" id="KW-0129">CBS domain</keyword>
<dbReference type="SUPFAM" id="SSF54631">
    <property type="entry name" value="CBS-domain pair"/>
    <property type="match status" value="1"/>
</dbReference>
<evidence type="ECO:0000256" key="4">
    <source>
        <dbReference type="ARBA" id="ARBA00037273"/>
    </source>
</evidence>
<evidence type="ECO:0000256" key="2">
    <source>
        <dbReference type="ARBA" id="ARBA00022737"/>
    </source>
</evidence>
<feature type="domain" description="CBS" evidence="7">
    <location>
        <begin position="130"/>
        <end position="187"/>
    </location>
</feature>
<evidence type="ECO:0000256" key="6">
    <source>
        <dbReference type="PROSITE-ProRule" id="PRU00703"/>
    </source>
</evidence>
<evidence type="ECO:0000256" key="3">
    <source>
        <dbReference type="ARBA" id="ARBA00023122"/>
    </source>
</evidence>
<dbReference type="GO" id="GO:0005886">
    <property type="term" value="C:plasma membrane"/>
    <property type="evidence" value="ECO:0007669"/>
    <property type="project" value="TreeGrafter"/>
</dbReference>
<dbReference type="AlphaFoldDB" id="A0A2X0V5I6"/>
<dbReference type="InterPro" id="IPR016169">
    <property type="entry name" value="FAD-bd_PCMH_sub2"/>
</dbReference>
<evidence type="ECO:0000256" key="1">
    <source>
        <dbReference type="ARBA" id="ARBA00006337"/>
    </source>
</evidence>
<dbReference type="PROSITE" id="PS51371">
    <property type="entry name" value="CBS"/>
    <property type="match status" value="2"/>
</dbReference>
<protein>
    <recommendedName>
        <fullName evidence="5">Magnesium and cobalt efflux protein CorC</fullName>
    </recommendedName>
</protein>
<evidence type="ECO:0000256" key="5">
    <source>
        <dbReference type="ARBA" id="ARBA00040729"/>
    </source>
</evidence>
<comment type="similarity">
    <text evidence="1">Belongs to the UPF0053 family.</text>
</comment>
<dbReference type="PANTHER" id="PTHR22777:SF27">
    <property type="entry name" value="MAGNESIUM AND COBALT EFFLUX PROTEIN CORC"/>
    <property type="match status" value="1"/>
</dbReference>
<feature type="domain" description="CBS" evidence="7">
    <location>
        <begin position="65"/>
        <end position="127"/>
    </location>
</feature>
<dbReference type="InterPro" id="IPR046342">
    <property type="entry name" value="CBS_dom_sf"/>
</dbReference>